<keyword evidence="5" id="KW-0479">Metal-binding</keyword>
<dbReference type="PIRSF" id="PIRSF000853">
    <property type="entry name" value="PPDK"/>
    <property type="match status" value="1"/>
</dbReference>
<dbReference type="Pfam" id="PF02896">
    <property type="entry name" value="PEP-utilizers_C"/>
    <property type="match status" value="1"/>
</dbReference>
<feature type="domain" description="Pyruvate phosphate dikinase AMP/ATP-binding" evidence="11">
    <location>
        <begin position="64"/>
        <end position="291"/>
    </location>
</feature>
<dbReference type="InterPro" id="IPR036637">
    <property type="entry name" value="Phosphohistidine_dom_sf"/>
</dbReference>
<evidence type="ECO:0000256" key="3">
    <source>
        <dbReference type="ARBA" id="ARBA00011994"/>
    </source>
</evidence>
<feature type="domain" description="Pyruvate phosphate dikinase AMP/ATP-binding" evidence="11">
    <location>
        <begin position="20"/>
        <end position="56"/>
    </location>
</feature>
<comment type="similarity">
    <text evidence="2">Belongs to the PEP-utilizing enzyme family.</text>
</comment>
<evidence type="ECO:0000256" key="6">
    <source>
        <dbReference type="ARBA" id="ARBA00022741"/>
    </source>
</evidence>
<dbReference type="AlphaFoldDB" id="A0A6J7DZ33"/>
<comment type="cofactor">
    <cofactor evidence="1">
        <name>Mg(2+)</name>
        <dbReference type="ChEBI" id="CHEBI:18420"/>
    </cofactor>
</comment>
<dbReference type="EMBL" id="CAFBLP010000022">
    <property type="protein sequence ID" value="CAB4876047.1"/>
    <property type="molecule type" value="Genomic_DNA"/>
</dbReference>
<feature type="domain" description="PEP-utilising enzyme C-terminal" evidence="12">
    <location>
        <begin position="535"/>
        <end position="874"/>
    </location>
</feature>
<dbReference type="InterPro" id="IPR013815">
    <property type="entry name" value="ATP_grasp_subdomain_1"/>
</dbReference>
<dbReference type="GO" id="GO:0046872">
    <property type="term" value="F:metal ion binding"/>
    <property type="evidence" value="ECO:0007669"/>
    <property type="project" value="UniProtKB-KW"/>
</dbReference>
<organism evidence="13">
    <name type="scientific">freshwater metagenome</name>
    <dbReference type="NCBI Taxonomy" id="449393"/>
    <lineage>
        <taxon>unclassified sequences</taxon>
        <taxon>metagenomes</taxon>
        <taxon>ecological metagenomes</taxon>
    </lineage>
</organism>
<dbReference type="Gene3D" id="3.50.30.10">
    <property type="entry name" value="Phosphohistidine domain"/>
    <property type="match status" value="1"/>
</dbReference>
<dbReference type="Gene3D" id="1.20.80.30">
    <property type="match status" value="1"/>
</dbReference>
<evidence type="ECO:0000256" key="8">
    <source>
        <dbReference type="ARBA" id="ARBA00022840"/>
    </source>
</evidence>
<dbReference type="GO" id="GO:0050242">
    <property type="term" value="F:pyruvate, phosphate dikinase activity"/>
    <property type="evidence" value="ECO:0007669"/>
    <property type="project" value="UniProtKB-EC"/>
</dbReference>
<dbReference type="NCBIfam" id="NF004531">
    <property type="entry name" value="PRK05878.1"/>
    <property type="match status" value="1"/>
</dbReference>
<evidence type="ECO:0000259" key="10">
    <source>
        <dbReference type="Pfam" id="PF00391"/>
    </source>
</evidence>
<gene>
    <name evidence="13" type="ORF">UFOPK3376_01132</name>
</gene>
<dbReference type="GO" id="GO:0005524">
    <property type="term" value="F:ATP binding"/>
    <property type="evidence" value="ECO:0007669"/>
    <property type="project" value="UniProtKB-KW"/>
</dbReference>
<dbReference type="SUPFAM" id="SSF56059">
    <property type="entry name" value="Glutathione synthetase ATP-binding domain-like"/>
    <property type="match status" value="1"/>
</dbReference>
<evidence type="ECO:0000259" key="12">
    <source>
        <dbReference type="Pfam" id="PF02896"/>
    </source>
</evidence>
<dbReference type="PROSITE" id="PS00742">
    <property type="entry name" value="PEP_ENZYMES_2"/>
    <property type="match status" value="1"/>
</dbReference>
<evidence type="ECO:0000259" key="11">
    <source>
        <dbReference type="Pfam" id="PF01326"/>
    </source>
</evidence>
<keyword evidence="6" id="KW-0547">Nucleotide-binding</keyword>
<dbReference type="PANTHER" id="PTHR22931:SF9">
    <property type="entry name" value="PYRUVATE, PHOSPHATE DIKINASE 1, CHLOROPLASTIC"/>
    <property type="match status" value="1"/>
</dbReference>
<dbReference type="InterPro" id="IPR023151">
    <property type="entry name" value="PEP_util_CS"/>
</dbReference>
<dbReference type="Pfam" id="PF00391">
    <property type="entry name" value="PEP-utilizers"/>
    <property type="match status" value="1"/>
</dbReference>
<feature type="domain" description="Pyruvate phosphate dikinase AMP/ATP-binding" evidence="11">
    <location>
        <begin position="305"/>
        <end position="349"/>
    </location>
</feature>
<dbReference type="InterPro" id="IPR015813">
    <property type="entry name" value="Pyrv/PenolPyrv_kinase-like_dom"/>
</dbReference>
<dbReference type="PANTHER" id="PTHR22931">
    <property type="entry name" value="PHOSPHOENOLPYRUVATE DIKINASE-RELATED"/>
    <property type="match status" value="1"/>
</dbReference>
<name>A0A6J7DZ33_9ZZZZ</name>
<evidence type="ECO:0000256" key="1">
    <source>
        <dbReference type="ARBA" id="ARBA00001946"/>
    </source>
</evidence>
<dbReference type="SUPFAM" id="SSF51621">
    <property type="entry name" value="Phosphoenolpyruvate/pyruvate domain"/>
    <property type="match status" value="1"/>
</dbReference>
<dbReference type="SUPFAM" id="SSF52009">
    <property type="entry name" value="Phosphohistidine domain"/>
    <property type="match status" value="1"/>
</dbReference>
<dbReference type="GO" id="GO:0016301">
    <property type="term" value="F:kinase activity"/>
    <property type="evidence" value="ECO:0007669"/>
    <property type="project" value="UniProtKB-KW"/>
</dbReference>
<dbReference type="Gene3D" id="3.20.20.60">
    <property type="entry name" value="Phosphoenolpyruvate-binding domains"/>
    <property type="match status" value="1"/>
</dbReference>
<keyword evidence="8" id="KW-0067">ATP-binding</keyword>
<dbReference type="InterPro" id="IPR000121">
    <property type="entry name" value="PEP_util_C"/>
</dbReference>
<evidence type="ECO:0000256" key="9">
    <source>
        <dbReference type="ARBA" id="ARBA00022842"/>
    </source>
</evidence>
<evidence type="ECO:0000256" key="7">
    <source>
        <dbReference type="ARBA" id="ARBA00022777"/>
    </source>
</evidence>
<feature type="domain" description="PEP-utilising enzyme mobile" evidence="10">
    <location>
        <begin position="426"/>
        <end position="505"/>
    </location>
</feature>
<dbReference type="InterPro" id="IPR010121">
    <property type="entry name" value="Pyruvate_phosphate_dikinase"/>
</dbReference>
<keyword evidence="7" id="KW-0418">Kinase</keyword>
<protein>
    <recommendedName>
        <fullName evidence="3">pyruvate, phosphate dikinase</fullName>
        <ecNumber evidence="3">2.7.9.1</ecNumber>
    </recommendedName>
</protein>
<evidence type="ECO:0000256" key="5">
    <source>
        <dbReference type="ARBA" id="ARBA00022723"/>
    </source>
</evidence>
<keyword evidence="9" id="KW-0460">Magnesium</keyword>
<dbReference type="InterPro" id="IPR040442">
    <property type="entry name" value="Pyrv_kinase-like_dom_sf"/>
</dbReference>
<reference evidence="13" key="1">
    <citation type="submission" date="2020-05" db="EMBL/GenBank/DDBJ databases">
        <authorList>
            <person name="Chiriac C."/>
            <person name="Salcher M."/>
            <person name="Ghai R."/>
            <person name="Kavagutti S V."/>
        </authorList>
    </citation>
    <scope>NUCLEOTIDE SEQUENCE</scope>
</reference>
<dbReference type="EC" id="2.7.9.1" evidence="3"/>
<proteinExistence type="inferred from homology"/>
<dbReference type="InterPro" id="IPR002192">
    <property type="entry name" value="PPDK_AMP/ATP-bd"/>
</dbReference>
<dbReference type="Gene3D" id="1.10.189.10">
    <property type="entry name" value="Pyruvate Phosphate Dikinase, domain 2"/>
    <property type="match status" value="1"/>
</dbReference>
<dbReference type="NCBIfam" id="TIGR01828">
    <property type="entry name" value="pyru_phos_dikin"/>
    <property type="match status" value="1"/>
</dbReference>
<dbReference type="InterPro" id="IPR008279">
    <property type="entry name" value="PEP-util_enz_mobile_dom"/>
</dbReference>
<dbReference type="Gene3D" id="3.30.1490.20">
    <property type="entry name" value="ATP-grasp fold, A domain"/>
    <property type="match status" value="1"/>
</dbReference>
<keyword evidence="4" id="KW-0808">Transferase</keyword>
<evidence type="ECO:0000313" key="13">
    <source>
        <dbReference type="EMBL" id="CAB4876047.1"/>
    </source>
</evidence>
<dbReference type="Pfam" id="PF01326">
    <property type="entry name" value="PPDK_N"/>
    <property type="match status" value="3"/>
</dbReference>
<accession>A0A6J7DZ33</accession>
<evidence type="ECO:0000256" key="4">
    <source>
        <dbReference type="ARBA" id="ARBA00022679"/>
    </source>
</evidence>
<dbReference type="Gene3D" id="3.30.470.20">
    <property type="entry name" value="ATP-grasp fold, B domain"/>
    <property type="match status" value="1"/>
</dbReference>
<evidence type="ECO:0000256" key="2">
    <source>
        <dbReference type="ARBA" id="ARBA00007837"/>
    </source>
</evidence>
<sequence length="888" mass="96263">MSYVYAFSHKHRRPPMEYKDLLGGKGANLAEMTSVLKLPVPPGFTISTDACRAYMHGGWPGGLDQEMAAHIAQLEKTMKRRLGDPDDPLLVSVRSGAKFSMPGMMDTVLNLGLNDKSVKGLGRVTNNERFAYDSYRRFIAMYGRIVLDVPGDRFDLALDEAKHAAKVKTDAEIPAAVLKKLCETYKSIVKQHTGKAFPQDPVKQLRGAVEAVFASWNGARAIAYRVRERISHELGTAVNVQTMVFGNRDQNSGTGVGFTRNAATGENKPYGDFLINAQGEDVVAGIRNTEDLDHMKGHFPVCHAELMTIFDRLERHYTDMCDTEFTIEQGKLWMLQTRVGKRTGAAALRMAVDMTKGSGKGQARWKISKSEAIMRVAAEHLDQVLHPQFAGSGKVLAKGLAASPGAAVGRVYFTADDAVNADERGEKVILVRNETSPEDVHGMMISQGILTARGGLVSHAAVVARGWGTPAIVGADAIKINGKQFSVGDVVVKEGDVISLDGTTGEVIVGAMALAAAEPPPEFHTILEWSDVVRKGKLGVRANADTGEDATNARNLGAEGIGLCRTEHMFLAPDRLPVVREMILADNPADELAALADLGRVQQIDFEEILLAMDGLPVTVRLLDPPLHEFLPSVEELRIKQATTGLTKREQAELKAAEDWAEHNPMIGTRGVRLGVVKPGLYAMQVKALMAAAAALRKKGKNPIVEVMIPLTVTREELALARSWVQTEIDAAVKGMKNKPNVTIGTMIETPRAAIRADEIAEEADFFSFGTNDLTQMAFGFSRDDVESRMMPAYLEQGLLKRNPFETIDKGGVGELVKMGVERGRSTKKGLKIGVCGEHGGDPESIALFYEAGLDYVSCSPFRVPIARLAAAQAIISASGSNKKTDTK</sequence>